<dbReference type="SUPFAM" id="SSF50692">
    <property type="entry name" value="ADC-like"/>
    <property type="match status" value="1"/>
</dbReference>
<dbReference type="Proteomes" id="UP001595539">
    <property type="component" value="Unassembled WGS sequence"/>
</dbReference>
<dbReference type="RefSeq" id="WP_377760985.1">
    <property type="nucleotide sequence ID" value="NZ_JBHRXY010000004.1"/>
</dbReference>
<sequence length="494" mass="53654">MRQRRLPDHNLEKTGLVTYSLPHDAACGRYVAITWEQAFHGIGARLRALDSRATVFYAWWRASLEASCLYALYARLCGRSTLSGRSGMCRAALAGLCKRVIERDERAGGTIIDRALADSQTIGVGNFAAAIKQIRWGGIERVSGLRRADLETAGDMCRGAERTIGVYMMGLTRHVRGWLNLKMYVNLLLLRGNTGRQGAGIFPERGHSNMQGKRIVGITEQPKPVPNGMLRKLFGFDPPVEEGRNTAAPVRGLLDVSVKGVASLGGNAARAIPDGDRVQPCWGKPDLNMGVAIKPNRPHLFPGGHSWQPPRPVRTGKGRQADGPQAVTTKDRPGMIHASLGKRKPASPRLKSEIAMTMDFAEAALGAGDRTTRVTPLPNHRFNTTIHGISDRLRGLTGRDTVLINPENKARQGQTEGQAVTLECAIDDRRERTAGGPRVVGCDRPDNRAGAPYPEANPPVPMRYRDELSHTPARKGLLLRVRPAGAAAEARGAA</sequence>
<dbReference type="Gene3D" id="3.40.228.10">
    <property type="entry name" value="Dimethylsulfoxide Reductase, domain 2"/>
    <property type="match status" value="1"/>
</dbReference>
<accession>A0ABV7U3E0</accession>
<dbReference type="InterPro" id="IPR050123">
    <property type="entry name" value="Prok_molybdopt-oxidoreductase"/>
</dbReference>
<dbReference type="PANTHER" id="PTHR43105">
    <property type="entry name" value="RESPIRATORY NITRATE REDUCTASE"/>
    <property type="match status" value="1"/>
</dbReference>
<gene>
    <name evidence="2" type="ORF">ACFOM8_08210</name>
</gene>
<name>A0ABV7U3E0_9RHOB</name>
<dbReference type="EMBL" id="JBHRXY010000004">
    <property type="protein sequence ID" value="MFC3629429.1"/>
    <property type="molecule type" value="Genomic_DNA"/>
</dbReference>
<reference evidence="3" key="1">
    <citation type="journal article" date="2019" name="Int. J. Syst. Evol. Microbiol.">
        <title>The Global Catalogue of Microorganisms (GCM) 10K type strain sequencing project: providing services to taxonomists for standard genome sequencing and annotation.</title>
        <authorList>
            <consortium name="The Broad Institute Genomics Platform"/>
            <consortium name="The Broad Institute Genome Sequencing Center for Infectious Disease"/>
            <person name="Wu L."/>
            <person name="Ma J."/>
        </authorList>
    </citation>
    <scope>NUCLEOTIDE SEQUENCE [LARGE SCALE GENOMIC DNA]</scope>
    <source>
        <strain evidence="3">KCTC 42473</strain>
    </source>
</reference>
<dbReference type="PANTHER" id="PTHR43105:SF4">
    <property type="entry name" value="PROTEIN YDEP"/>
    <property type="match status" value="1"/>
</dbReference>
<evidence type="ECO:0000256" key="1">
    <source>
        <dbReference type="SAM" id="MobiDB-lite"/>
    </source>
</evidence>
<evidence type="ECO:0000313" key="3">
    <source>
        <dbReference type="Proteomes" id="UP001595539"/>
    </source>
</evidence>
<dbReference type="InterPro" id="IPR009010">
    <property type="entry name" value="Asp_de-COase-like_dom_sf"/>
</dbReference>
<feature type="region of interest" description="Disordered" evidence="1">
    <location>
        <begin position="434"/>
        <end position="461"/>
    </location>
</feature>
<comment type="caution">
    <text evidence="2">The sequence shown here is derived from an EMBL/GenBank/DDBJ whole genome shotgun (WGS) entry which is preliminary data.</text>
</comment>
<evidence type="ECO:0000313" key="2">
    <source>
        <dbReference type="EMBL" id="MFC3629429.1"/>
    </source>
</evidence>
<organism evidence="2 3">
    <name type="scientific">Paracoccus angustae</name>
    <dbReference type="NCBI Taxonomy" id="1671480"/>
    <lineage>
        <taxon>Bacteria</taxon>
        <taxon>Pseudomonadati</taxon>
        <taxon>Pseudomonadota</taxon>
        <taxon>Alphaproteobacteria</taxon>
        <taxon>Rhodobacterales</taxon>
        <taxon>Paracoccaceae</taxon>
        <taxon>Paracoccus</taxon>
    </lineage>
</organism>
<keyword evidence="3" id="KW-1185">Reference proteome</keyword>
<proteinExistence type="predicted"/>
<protein>
    <submittedName>
        <fullName evidence="2">Uncharacterized protein</fullName>
    </submittedName>
</protein>
<dbReference type="SUPFAM" id="SSF53706">
    <property type="entry name" value="Formate dehydrogenase/DMSO reductase, domains 1-3"/>
    <property type="match status" value="1"/>
</dbReference>